<proteinExistence type="predicted"/>
<keyword evidence="3" id="KW-1185">Reference proteome</keyword>
<evidence type="ECO:0000313" key="2">
    <source>
        <dbReference type="EMBL" id="OLP85748.1"/>
    </source>
</evidence>
<gene>
    <name evidence="2" type="ORF">AK812_SmicGene33226</name>
</gene>
<comment type="caution">
    <text evidence="2">The sequence shown here is derived from an EMBL/GenBank/DDBJ whole genome shotgun (WGS) entry which is preliminary data.</text>
</comment>
<dbReference type="Pfam" id="PF03407">
    <property type="entry name" value="Nucleotid_trans"/>
    <property type="match status" value="1"/>
</dbReference>
<dbReference type="OrthoDB" id="540503at2759"/>
<sequence length="741" mass="81697">MSREHIFDGFDDVAALSEEIEAALDFVAQQPQQLSSYAPRALTCVALAAVSTRRINWDVLNAACFEILRKGLRHVSAASLTRLCWVLACAEHRDEVLLATIGEELAERPSDFTADELVKCVYAYSELNVFHEAMLAAATVELMWRIDQLCARSLAHFAVALARLEYYKQPVFDWLANCLCQRPERTLDDVSSTVWAFAKASVPHARLCEVAAQDASSADAETLSEEQHARLMWAFGKPNLESSAVGLPSHLPGSEGSEALPSLTGRQMDLRLAKQALGSGNFRGNKHADSINTGLGLPTLTCSCRQLRETMWLMHALGLAGGVLPASGDLRFPDYVSDFAESEGCLPSILEETEPIYMSTELESILKEAANGSGIVVFSVFVKTGDRQEESAFAAQLKHWMCRARSVFGRDFLVFVDSERSRQRWQGEYGITPFFSQSWIEASFAGPAREEIHDSNYWRWAAMESILRAGYMALYVDTDILWLEDPRPLLVSLPGDVDFFGSCDAYNGSSGSIRWVKDGSLDIEYLREESRQHDDESVCCQQGLVPVNAGVIFMSSAGAISAVERFRKRIISGPCWGQAAMHWGLYEMCGSQLSCEILDPLVFASAEPLRTALRRDSRTALRRPSLIHLDIKGKQKATKHFERFFGTPQECRMDGRGSDSYTLGIVRCACKAGFERHPAVKACGGAAKCLPRGPVGCRMKGLLREDDGECSALKKLGNLWDVKAAMSYPVIAAGEISKVGA</sequence>
<organism evidence="2 3">
    <name type="scientific">Symbiodinium microadriaticum</name>
    <name type="common">Dinoflagellate</name>
    <name type="synonym">Zooxanthella microadriatica</name>
    <dbReference type="NCBI Taxonomy" id="2951"/>
    <lineage>
        <taxon>Eukaryota</taxon>
        <taxon>Sar</taxon>
        <taxon>Alveolata</taxon>
        <taxon>Dinophyceae</taxon>
        <taxon>Suessiales</taxon>
        <taxon>Symbiodiniaceae</taxon>
        <taxon>Symbiodinium</taxon>
    </lineage>
</organism>
<accession>A0A1Q9CS46</accession>
<dbReference type="EMBL" id="LSRX01000959">
    <property type="protein sequence ID" value="OLP85748.1"/>
    <property type="molecule type" value="Genomic_DNA"/>
</dbReference>
<protein>
    <recommendedName>
        <fullName evidence="1">Nucleotide-diphospho-sugar transferase domain-containing protein</fullName>
    </recommendedName>
</protein>
<evidence type="ECO:0000313" key="3">
    <source>
        <dbReference type="Proteomes" id="UP000186817"/>
    </source>
</evidence>
<dbReference type="AlphaFoldDB" id="A0A1Q9CS46"/>
<name>A0A1Q9CS46_SYMMI</name>
<dbReference type="InterPro" id="IPR005069">
    <property type="entry name" value="Nucl-diP-sugar_transferase"/>
</dbReference>
<dbReference type="Proteomes" id="UP000186817">
    <property type="component" value="Unassembled WGS sequence"/>
</dbReference>
<reference evidence="2 3" key="1">
    <citation type="submission" date="2016-02" db="EMBL/GenBank/DDBJ databases">
        <title>Genome analysis of coral dinoflagellate symbionts highlights evolutionary adaptations to a symbiotic lifestyle.</title>
        <authorList>
            <person name="Aranda M."/>
            <person name="Li Y."/>
            <person name="Liew Y.J."/>
            <person name="Baumgarten S."/>
            <person name="Simakov O."/>
            <person name="Wilson M."/>
            <person name="Piel J."/>
            <person name="Ashoor H."/>
            <person name="Bougouffa S."/>
            <person name="Bajic V.B."/>
            <person name="Ryu T."/>
            <person name="Ravasi T."/>
            <person name="Bayer T."/>
            <person name="Micklem G."/>
            <person name="Kim H."/>
            <person name="Bhak J."/>
            <person name="Lajeunesse T.C."/>
            <person name="Voolstra C.R."/>
        </authorList>
    </citation>
    <scope>NUCLEOTIDE SEQUENCE [LARGE SCALE GENOMIC DNA]</scope>
    <source>
        <strain evidence="2 3">CCMP2467</strain>
    </source>
</reference>
<evidence type="ECO:0000259" key="1">
    <source>
        <dbReference type="Pfam" id="PF03407"/>
    </source>
</evidence>
<feature type="domain" description="Nucleotide-diphospho-sugar transferase" evidence="1">
    <location>
        <begin position="459"/>
        <end position="633"/>
    </location>
</feature>